<dbReference type="SMART" id="SM00563">
    <property type="entry name" value="PlsC"/>
    <property type="match status" value="1"/>
</dbReference>
<evidence type="ECO:0000259" key="2">
    <source>
        <dbReference type="SMART" id="SM00563"/>
    </source>
</evidence>
<dbReference type="RefSeq" id="WP_095509199.1">
    <property type="nucleotide sequence ID" value="NZ_MQWD01000001.1"/>
</dbReference>
<dbReference type="InterPro" id="IPR002123">
    <property type="entry name" value="Plipid/glycerol_acylTrfase"/>
</dbReference>
<reference evidence="3 4" key="1">
    <citation type="submission" date="2016-11" db="EMBL/GenBank/DDBJ databases">
        <title>Study of marine rhodopsin-containing bacteria.</title>
        <authorList>
            <person name="Yoshizawa S."/>
            <person name="Kumagai Y."/>
            <person name="Kogure K."/>
        </authorList>
    </citation>
    <scope>NUCLEOTIDE SEQUENCE [LARGE SCALE GENOMIC DNA]</scope>
    <source>
        <strain evidence="3 4">SAORIC-28</strain>
    </source>
</reference>
<dbReference type="Pfam" id="PF01553">
    <property type="entry name" value="Acyltransferase"/>
    <property type="match status" value="1"/>
</dbReference>
<protein>
    <recommendedName>
        <fullName evidence="2">Phospholipid/glycerol acyltransferase domain-containing protein</fullName>
    </recommendedName>
</protein>
<comment type="caution">
    <text evidence="3">The sequence shown here is derived from an EMBL/GenBank/DDBJ whole genome shotgun (WGS) entry which is preliminary data.</text>
</comment>
<dbReference type="AlphaFoldDB" id="A0A271IWF0"/>
<feature type="domain" description="Phospholipid/glycerol acyltransferase" evidence="2">
    <location>
        <begin position="40"/>
        <end position="174"/>
    </location>
</feature>
<gene>
    <name evidence="3" type="ORF">BSZ37_03445</name>
</gene>
<keyword evidence="1" id="KW-0472">Membrane</keyword>
<dbReference type="GO" id="GO:0016287">
    <property type="term" value="F:glycerone-phosphate O-acyltransferase activity"/>
    <property type="evidence" value="ECO:0007669"/>
    <property type="project" value="TreeGrafter"/>
</dbReference>
<feature type="transmembrane region" description="Helical" evidence="1">
    <location>
        <begin position="406"/>
        <end position="428"/>
    </location>
</feature>
<dbReference type="GO" id="GO:0008654">
    <property type="term" value="P:phospholipid biosynthetic process"/>
    <property type="evidence" value="ECO:0007669"/>
    <property type="project" value="TreeGrafter"/>
</dbReference>
<sequence>MPPLPFRYRLLRGVVRAIVRLFFSEVAVAGRSNVPTDRGGLLVAWHPNGLIDPALILATVPGRIVFGARDGLLRWPIVGPMMRGLGTVPIYRAVDQEGMSPEQRRAANEKSLGALADEIAGGSFSALFPEGVSHDQPHLAEIRSGAARLYLQARAQTPPGQPPPVILPVGLHYEDKDVFRTDVLVAYHPPLDLDALGIDPDANTRETAERLTEAIEDALERAVHPTASWELHALMHRARTLIAAEAAARRGERAAPETVLSRTTGFAQIWEGYRVRSETHPGKIAALREATTAYHESLRRLGLDDAALDHPPRLGSGVLVVGALLQALAVLLLLPPLLVVGFVVNAPPYWLLKPLARLAAKAEKDAATVKIFGGLVLFPLAWITAGVLAARGVVRLGDSLPGLPEVPVVVGLVTVLLSAIGGVAALFYSEIAIGAWRAVKVRVARWRYHHQLDDLRIRRADLHDRFLALAEGLRLPQSVVRGS</sequence>
<organism evidence="3 4">
    <name type="scientific">Rubrivirga marina</name>
    <dbReference type="NCBI Taxonomy" id="1196024"/>
    <lineage>
        <taxon>Bacteria</taxon>
        <taxon>Pseudomonadati</taxon>
        <taxon>Rhodothermota</taxon>
        <taxon>Rhodothermia</taxon>
        <taxon>Rhodothermales</taxon>
        <taxon>Rubricoccaceae</taxon>
        <taxon>Rubrivirga</taxon>
    </lineage>
</organism>
<dbReference type="PANTHER" id="PTHR31605">
    <property type="entry name" value="GLYCEROL-3-PHOSPHATE O-ACYLTRANSFERASE 1"/>
    <property type="match status" value="1"/>
</dbReference>
<evidence type="ECO:0000313" key="4">
    <source>
        <dbReference type="Proteomes" id="UP000216339"/>
    </source>
</evidence>
<dbReference type="GO" id="GO:0004366">
    <property type="term" value="F:glycerol-3-phosphate O-acyltransferase activity"/>
    <property type="evidence" value="ECO:0007669"/>
    <property type="project" value="TreeGrafter"/>
</dbReference>
<dbReference type="OrthoDB" id="9806008at2"/>
<dbReference type="SUPFAM" id="SSF69593">
    <property type="entry name" value="Glycerol-3-phosphate (1)-acyltransferase"/>
    <property type="match status" value="1"/>
</dbReference>
<dbReference type="EMBL" id="MQWD01000001">
    <property type="protein sequence ID" value="PAP75561.1"/>
    <property type="molecule type" value="Genomic_DNA"/>
</dbReference>
<keyword evidence="1" id="KW-0812">Transmembrane</keyword>
<feature type="transmembrane region" description="Helical" evidence="1">
    <location>
        <begin position="318"/>
        <end position="351"/>
    </location>
</feature>
<dbReference type="InterPro" id="IPR052744">
    <property type="entry name" value="GPAT/DAPAT"/>
</dbReference>
<dbReference type="Proteomes" id="UP000216339">
    <property type="component" value="Unassembled WGS sequence"/>
</dbReference>
<accession>A0A271IWF0</accession>
<keyword evidence="4" id="KW-1185">Reference proteome</keyword>
<name>A0A271IWF0_9BACT</name>
<dbReference type="PANTHER" id="PTHR31605:SF0">
    <property type="entry name" value="GLYCEROL-3-PHOSPHATE O-ACYLTRANSFERASE 1"/>
    <property type="match status" value="1"/>
</dbReference>
<evidence type="ECO:0000256" key="1">
    <source>
        <dbReference type="SAM" id="Phobius"/>
    </source>
</evidence>
<proteinExistence type="predicted"/>
<keyword evidence="1" id="KW-1133">Transmembrane helix</keyword>
<evidence type="ECO:0000313" key="3">
    <source>
        <dbReference type="EMBL" id="PAP75561.1"/>
    </source>
</evidence>
<feature type="transmembrane region" description="Helical" evidence="1">
    <location>
        <begin position="371"/>
        <end position="394"/>
    </location>
</feature>